<comment type="similarity">
    <text evidence="1">Belongs to the stealth family.</text>
</comment>
<feature type="domain" description="DMAP1-binding" evidence="4">
    <location>
        <begin position="359"/>
        <end position="458"/>
    </location>
</feature>
<dbReference type="PANTHER" id="PTHR24045:SF0">
    <property type="entry name" value="N-ACETYLGLUCOSAMINE-1-PHOSPHOTRANSFERASE SUBUNITS ALPHA_BETA"/>
    <property type="match status" value="1"/>
</dbReference>
<dbReference type="SMART" id="SM01137">
    <property type="entry name" value="DMAP_binding"/>
    <property type="match status" value="1"/>
</dbReference>
<evidence type="ECO:0000256" key="2">
    <source>
        <dbReference type="ARBA" id="ARBA00022679"/>
    </source>
</evidence>
<dbReference type="InterPro" id="IPR021520">
    <property type="entry name" value="Stealth_CR2"/>
</dbReference>
<dbReference type="InterPro" id="IPR047141">
    <property type="entry name" value="Stealth"/>
</dbReference>
<evidence type="ECO:0000313" key="6">
    <source>
        <dbReference type="Proteomes" id="UP001434883"/>
    </source>
</evidence>
<reference evidence="5 6" key="1">
    <citation type="submission" date="2021-06" db="EMBL/GenBank/DDBJ databases">
        <authorList>
            <person name="Palmer J.M."/>
        </authorList>
    </citation>
    <scope>NUCLEOTIDE SEQUENCE [LARGE SCALE GENOMIC DNA]</scope>
    <source>
        <strain evidence="5 6">XC_2019</strain>
        <tissue evidence="5">Muscle</tissue>
    </source>
</reference>
<evidence type="ECO:0000256" key="1">
    <source>
        <dbReference type="ARBA" id="ARBA00007583"/>
    </source>
</evidence>
<accession>A0ABV0RTG1</accession>
<dbReference type="InterPro" id="IPR010506">
    <property type="entry name" value="DMAP1-bd"/>
</dbReference>
<dbReference type="PANTHER" id="PTHR24045">
    <property type="match status" value="1"/>
</dbReference>
<keyword evidence="6" id="KW-1185">Reference proteome</keyword>
<evidence type="ECO:0000259" key="4">
    <source>
        <dbReference type="PROSITE" id="PS51912"/>
    </source>
</evidence>
<organism evidence="5 6">
    <name type="scientific">Xenoophorus captivus</name>
    <dbReference type="NCBI Taxonomy" id="1517983"/>
    <lineage>
        <taxon>Eukaryota</taxon>
        <taxon>Metazoa</taxon>
        <taxon>Chordata</taxon>
        <taxon>Craniata</taxon>
        <taxon>Vertebrata</taxon>
        <taxon>Euteleostomi</taxon>
        <taxon>Actinopterygii</taxon>
        <taxon>Neopterygii</taxon>
        <taxon>Teleostei</taxon>
        <taxon>Neoteleostei</taxon>
        <taxon>Acanthomorphata</taxon>
        <taxon>Ovalentaria</taxon>
        <taxon>Atherinomorphae</taxon>
        <taxon>Cyprinodontiformes</taxon>
        <taxon>Goodeidae</taxon>
        <taxon>Xenoophorus</taxon>
    </lineage>
</organism>
<feature type="region of interest" description="Disordered" evidence="3">
    <location>
        <begin position="298"/>
        <end position="330"/>
    </location>
</feature>
<comment type="caution">
    <text evidence="5">The sequence shown here is derived from an EMBL/GenBank/DDBJ whole genome shotgun (WGS) entry which is preliminary data.</text>
</comment>
<feature type="compositionally biased region" description="Basic and acidic residues" evidence="3">
    <location>
        <begin position="309"/>
        <end position="318"/>
    </location>
</feature>
<evidence type="ECO:0000313" key="5">
    <source>
        <dbReference type="EMBL" id="MEQ2211530.1"/>
    </source>
</evidence>
<keyword evidence="2" id="KW-0808">Transferase</keyword>
<name>A0ABV0RTG1_9TELE</name>
<proteinExistence type="inferred from homology"/>
<dbReference type="Pfam" id="PF06464">
    <property type="entry name" value="DMAP_binding"/>
    <property type="match status" value="1"/>
</dbReference>
<dbReference type="EMBL" id="JAHRIN010058972">
    <property type="protein sequence ID" value="MEQ2211530.1"/>
    <property type="molecule type" value="Genomic_DNA"/>
</dbReference>
<protein>
    <recommendedName>
        <fullName evidence="4">DMAP1-binding domain-containing protein</fullName>
    </recommendedName>
</protein>
<dbReference type="Pfam" id="PF11380">
    <property type="entry name" value="Stealth_CR2"/>
    <property type="match status" value="1"/>
</dbReference>
<sequence>RFEDNEELRYSLRSVEKHAPWVRHIFIVTNGQIPSWLNLDNPRVTVDIFLNNSHLPTFSSPAIETHIHRIPGLSQKFIYLNDDVMFGKDVWPDDFYSHSKGQKASAGPAPEELVDRCGSSEVVLGELGGRHTAIKAVPIRGWQTSSVIRPATCSPVALMSATVAKVCLKIIDIISTYLVLVSLLLVILCKKNTNYVCLSEHFGELHHVTLLTNQSLYTLPLGETRPYFSFGKVARRVSEAHVRDNSVVRHTSVANKWKTIHLLLYPGHNATQVQYNITFQREDDTQFTMSFSVAVDTREVPQTNASRGGSKEAEEESKLTPSPEPVVPFLDIPEEKRGPKIQNNQRAESQVLVEVPLVNVSVLPPVVQNELKRLEEKLLIGDITMKGYNLTKAELLKPYRSPSEKHQDMNVQPGNVQGRAYKDLEEDGGAGGNKMKKKQNSHEKMRREPMKNTLTPSLILPHIDNKIKNLLNPERHPLNPVIERPEMSKLHNISQKRSEEIPAEAPLGVGRKLQHFTSSDRGFLPWERRKYFQALLEVSRSFLGFYSKGKHLISTCVNFPRRRSVFRESFPTGLMVQRQDESCRTPLQSRCATSTSCSTASLASHREKCPHTCHT</sequence>
<feature type="non-terminal residue" evidence="5">
    <location>
        <position position="1"/>
    </location>
</feature>
<feature type="region of interest" description="Disordered" evidence="3">
    <location>
        <begin position="422"/>
        <end position="450"/>
    </location>
</feature>
<gene>
    <name evidence="5" type="ORF">XENOCAPTIV_005246</name>
</gene>
<evidence type="ECO:0000256" key="3">
    <source>
        <dbReference type="SAM" id="MobiDB-lite"/>
    </source>
</evidence>
<dbReference type="PROSITE" id="PS51912">
    <property type="entry name" value="DMAP1_BIND"/>
    <property type="match status" value="1"/>
</dbReference>
<dbReference type="Proteomes" id="UP001434883">
    <property type="component" value="Unassembled WGS sequence"/>
</dbReference>
<feature type="compositionally biased region" description="Basic and acidic residues" evidence="3">
    <location>
        <begin position="440"/>
        <end position="450"/>
    </location>
</feature>